<dbReference type="OrthoDB" id="5581181at2759"/>
<organism evidence="2 3">
    <name type="scientific">Choiromyces venosus 120613-1</name>
    <dbReference type="NCBI Taxonomy" id="1336337"/>
    <lineage>
        <taxon>Eukaryota</taxon>
        <taxon>Fungi</taxon>
        <taxon>Dikarya</taxon>
        <taxon>Ascomycota</taxon>
        <taxon>Pezizomycotina</taxon>
        <taxon>Pezizomycetes</taxon>
        <taxon>Pezizales</taxon>
        <taxon>Tuberaceae</taxon>
        <taxon>Choiromyces</taxon>
    </lineage>
</organism>
<dbReference type="InterPro" id="IPR044554">
    <property type="entry name" value="ANAPC2"/>
</dbReference>
<dbReference type="AlphaFoldDB" id="A0A3N4JQB2"/>
<gene>
    <name evidence="2" type="ORF">L873DRAFT_816825</name>
</gene>
<protein>
    <submittedName>
        <fullName evidence="2">Uncharacterized protein</fullName>
    </submittedName>
</protein>
<keyword evidence="3" id="KW-1185">Reference proteome</keyword>
<reference evidence="2 3" key="1">
    <citation type="journal article" date="2018" name="Nat. Ecol. Evol.">
        <title>Pezizomycetes genomes reveal the molecular basis of ectomycorrhizal truffle lifestyle.</title>
        <authorList>
            <person name="Murat C."/>
            <person name="Payen T."/>
            <person name="Noel B."/>
            <person name="Kuo A."/>
            <person name="Morin E."/>
            <person name="Chen J."/>
            <person name="Kohler A."/>
            <person name="Krizsan K."/>
            <person name="Balestrini R."/>
            <person name="Da Silva C."/>
            <person name="Montanini B."/>
            <person name="Hainaut M."/>
            <person name="Levati E."/>
            <person name="Barry K.W."/>
            <person name="Belfiori B."/>
            <person name="Cichocki N."/>
            <person name="Clum A."/>
            <person name="Dockter R.B."/>
            <person name="Fauchery L."/>
            <person name="Guy J."/>
            <person name="Iotti M."/>
            <person name="Le Tacon F."/>
            <person name="Lindquist E.A."/>
            <person name="Lipzen A."/>
            <person name="Malagnac F."/>
            <person name="Mello A."/>
            <person name="Molinier V."/>
            <person name="Miyauchi S."/>
            <person name="Poulain J."/>
            <person name="Riccioni C."/>
            <person name="Rubini A."/>
            <person name="Sitrit Y."/>
            <person name="Splivallo R."/>
            <person name="Traeger S."/>
            <person name="Wang M."/>
            <person name="Zifcakova L."/>
            <person name="Wipf D."/>
            <person name="Zambonelli A."/>
            <person name="Paolocci F."/>
            <person name="Nowrousian M."/>
            <person name="Ottonello S."/>
            <person name="Baldrian P."/>
            <person name="Spatafora J.W."/>
            <person name="Henrissat B."/>
            <person name="Nagy L.G."/>
            <person name="Aury J.M."/>
            <person name="Wincker P."/>
            <person name="Grigoriev I.V."/>
            <person name="Bonfante P."/>
            <person name="Martin F.M."/>
        </authorList>
    </citation>
    <scope>NUCLEOTIDE SEQUENCE [LARGE SCALE GENOMIC DNA]</scope>
    <source>
        <strain evidence="2 3">120613-1</strain>
    </source>
</reference>
<dbReference type="Proteomes" id="UP000276215">
    <property type="component" value="Unassembled WGS sequence"/>
</dbReference>
<dbReference type="Gene3D" id="1.20.1310.10">
    <property type="entry name" value="Cullin Repeats"/>
    <property type="match status" value="1"/>
</dbReference>
<dbReference type="GO" id="GO:0007091">
    <property type="term" value="P:metaphase/anaphase transition of mitotic cell cycle"/>
    <property type="evidence" value="ECO:0007669"/>
    <property type="project" value="TreeGrafter"/>
</dbReference>
<dbReference type="InterPro" id="IPR036317">
    <property type="entry name" value="Cullin_homology_sf"/>
</dbReference>
<dbReference type="SUPFAM" id="SSF75632">
    <property type="entry name" value="Cullin homology domain"/>
    <property type="match status" value="1"/>
</dbReference>
<dbReference type="PANTHER" id="PTHR45957:SF1">
    <property type="entry name" value="ANAPHASE-PROMOTING COMPLEX SUBUNIT 2"/>
    <property type="match status" value="1"/>
</dbReference>
<name>A0A3N4JQB2_9PEZI</name>
<dbReference type="GO" id="GO:0070979">
    <property type="term" value="P:protein K11-linked ubiquitination"/>
    <property type="evidence" value="ECO:0007669"/>
    <property type="project" value="TreeGrafter"/>
</dbReference>
<dbReference type="PANTHER" id="PTHR45957">
    <property type="entry name" value="ANAPHASE-PROMOTING COMPLEX SUBUNIT 2"/>
    <property type="match status" value="1"/>
</dbReference>
<evidence type="ECO:0000313" key="3">
    <source>
        <dbReference type="Proteomes" id="UP000276215"/>
    </source>
</evidence>
<accession>A0A3N4JQB2</accession>
<dbReference type="STRING" id="1336337.A0A3N4JQB2"/>
<sequence>MSESLPDGSEDAEDLSELAQELGKGIPATQQCRGVGELDYDDLSWALDQVDAGPEFRRSKGLNVVGSLISLWESKEVRTKEVATVLSSRLLGSDEWLFEKEIRTIELLKLRFDETTIQGCDVMLKNIADSKRSARHIRAEFN</sequence>
<proteinExistence type="predicted"/>
<evidence type="ECO:0000256" key="1">
    <source>
        <dbReference type="SAM" id="MobiDB-lite"/>
    </source>
</evidence>
<dbReference type="EMBL" id="ML120380">
    <property type="protein sequence ID" value="RPB00463.1"/>
    <property type="molecule type" value="Genomic_DNA"/>
</dbReference>
<evidence type="ECO:0000313" key="2">
    <source>
        <dbReference type="EMBL" id="RPB00463.1"/>
    </source>
</evidence>
<feature type="region of interest" description="Disordered" evidence="1">
    <location>
        <begin position="1"/>
        <end position="20"/>
    </location>
</feature>
<dbReference type="GO" id="GO:0005680">
    <property type="term" value="C:anaphase-promoting complex"/>
    <property type="evidence" value="ECO:0007669"/>
    <property type="project" value="TreeGrafter"/>
</dbReference>